<name>A0ABV5WV95_9LACO</name>
<protein>
    <submittedName>
        <fullName evidence="1">Uncharacterized protein</fullName>
    </submittedName>
</protein>
<dbReference type="RefSeq" id="WP_137642155.1">
    <property type="nucleotide sequence ID" value="NZ_BJEA01000004.1"/>
</dbReference>
<keyword evidence="2" id="KW-1185">Reference proteome</keyword>
<reference evidence="1 2" key="1">
    <citation type="submission" date="2024-09" db="EMBL/GenBank/DDBJ databases">
        <authorList>
            <person name="Sun Q."/>
            <person name="Mori K."/>
        </authorList>
    </citation>
    <scope>NUCLEOTIDE SEQUENCE [LARGE SCALE GENOMIC DNA]</scope>
    <source>
        <strain evidence="1 2">TBRC 4576</strain>
    </source>
</reference>
<gene>
    <name evidence="1" type="ORF">ACFFLI_09330</name>
</gene>
<sequence>MQKHVAGTIINSTSAGLTFLVKRTSAGSYEFYNLPVMAEQSPLASVLWQLRHKVGIDVDQLRLYDSTIAELNGEKVSVFVFNHLELNPDIRKRFEQFGLFFVPSSALHDLFTRVHVGKMPVFSDLENKSN</sequence>
<proteinExistence type="predicted"/>
<organism evidence="1 2">
    <name type="scientific">Lactiplantibacillus modestisalitolerans</name>
    <dbReference type="NCBI Taxonomy" id="1457219"/>
    <lineage>
        <taxon>Bacteria</taxon>
        <taxon>Bacillati</taxon>
        <taxon>Bacillota</taxon>
        <taxon>Bacilli</taxon>
        <taxon>Lactobacillales</taxon>
        <taxon>Lactobacillaceae</taxon>
        <taxon>Lactiplantibacillus</taxon>
    </lineage>
</organism>
<evidence type="ECO:0000313" key="2">
    <source>
        <dbReference type="Proteomes" id="UP001589691"/>
    </source>
</evidence>
<accession>A0ABV5WV95</accession>
<evidence type="ECO:0000313" key="1">
    <source>
        <dbReference type="EMBL" id="MFB9770061.1"/>
    </source>
</evidence>
<comment type="caution">
    <text evidence="1">The sequence shown here is derived from an EMBL/GenBank/DDBJ whole genome shotgun (WGS) entry which is preliminary data.</text>
</comment>
<dbReference type="Proteomes" id="UP001589691">
    <property type="component" value="Unassembled WGS sequence"/>
</dbReference>
<dbReference type="EMBL" id="JBHLZY010000025">
    <property type="protein sequence ID" value="MFB9770061.1"/>
    <property type="molecule type" value="Genomic_DNA"/>
</dbReference>